<evidence type="ECO:0000313" key="1">
    <source>
        <dbReference type="EMBL" id="TFK34146.1"/>
    </source>
</evidence>
<dbReference type="EMBL" id="ML213636">
    <property type="protein sequence ID" value="TFK34146.1"/>
    <property type="molecule type" value="Genomic_DNA"/>
</dbReference>
<proteinExistence type="predicted"/>
<dbReference type="OrthoDB" id="3269456at2759"/>
<sequence length="113" mass="12618">MNNHYNIKSARNALEAIVETRTKVTVGLESVHQLSDFKVDSCYMAEFKNPSTWHLAFIDTGEMCTVCMQGLLSSKYLPPIQAKSNTDRDRLMKNIQQSVGLCGLGLDILTMCS</sequence>
<keyword evidence="2" id="KW-1185">Reference proteome</keyword>
<reference evidence="1 2" key="1">
    <citation type="journal article" date="2019" name="Nat. Ecol. Evol.">
        <title>Megaphylogeny resolves global patterns of mushroom evolution.</title>
        <authorList>
            <person name="Varga T."/>
            <person name="Krizsan K."/>
            <person name="Foldi C."/>
            <person name="Dima B."/>
            <person name="Sanchez-Garcia M."/>
            <person name="Sanchez-Ramirez S."/>
            <person name="Szollosi G.J."/>
            <person name="Szarkandi J.G."/>
            <person name="Papp V."/>
            <person name="Albert L."/>
            <person name="Andreopoulos W."/>
            <person name="Angelini C."/>
            <person name="Antonin V."/>
            <person name="Barry K.W."/>
            <person name="Bougher N.L."/>
            <person name="Buchanan P."/>
            <person name="Buyck B."/>
            <person name="Bense V."/>
            <person name="Catcheside P."/>
            <person name="Chovatia M."/>
            <person name="Cooper J."/>
            <person name="Damon W."/>
            <person name="Desjardin D."/>
            <person name="Finy P."/>
            <person name="Geml J."/>
            <person name="Haridas S."/>
            <person name="Hughes K."/>
            <person name="Justo A."/>
            <person name="Karasinski D."/>
            <person name="Kautmanova I."/>
            <person name="Kiss B."/>
            <person name="Kocsube S."/>
            <person name="Kotiranta H."/>
            <person name="LaButti K.M."/>
            <person name="Lechner B.E."/>
            <person name="Liimatainen K."/>
            <person name="Lipzen A."/>
            <person name="Lukacs Z."/>
            <person name="Mihaltcheva S."/>
            <person name="Morgado L.N."/>
            <person name="Niskanen T."/>
            <person name="Noordeloos M.E."/>
            <person name="Ohm R.A."/>
            <person name="Ortiz-Santana B."/>
            <person name="Ovrebo C."/>
            <person name="Racz N."/>
            <person name="Riley R."/>
            <person name="Savchenko A."/>
            <person name="Shiryaev A."/>
            <person name="Soop K."/>
            <person name="Spirin V."/>
            <person name="Szebenyi C."/>
            <person name="Tomsovsky M."/>
            <person name="Tulloss R.E."/>
            <person name="Uehling J."/>
            <person name="Grigoriev I.V."/>
            <person name="Vagvolgyi C."/>
            <person name="Papp T."/>
            <person name="Martin F.M."/>
            <person name="Miettinen O."/>
            <person name="Hibbett D.S."/>
            <person name="Nagy L.G."/>
        </authorList>
    </citation>
    <scope>NUCLEOTIDE SEQUENCE [LARGE SCALE GENOMIC DNA]</scope>
    <source>
        <strain evidence="1 2">CBS 166.37</strain>
    </source>
</reference>
<protein>
    <submittedName>
        <fullName evidence="1">Uncharacterized protein</fullName>
    </submittedName>
</protein>
<name>A0A5C3LQ84_9AGAR</name>
<accession>A0A5C3LQ84</accession>
<dbReference type="AlphaFoldDB" id="A0A5C3LQ84"/>
<organism evidence="1 2">
    <name type="scientific">Crucibulum laeve</name>
    <dbReference type="NCBI Taxonomy" id="68775"/>
    <lineage>
        <taxon>Eukaryota</taxon>
        <taxon>Fungi</taxon>
        <taxon>Dikarya</taxon>
        <taxon>Basidiomycota</taxon>
        <taxon>Agaricomycotina</taxon>
        <taxon>Agaricomycetes</taxon>
        <taxon>Agaricomycetidae</taxon>
        <taxon>Agaricales</taxon>
        <taxon>Agaricineae</taxon>
        <taxon>Nidulariaceae</taxon>
        <taxon>Crucibulum</taxon>
    </lineage>
</organism>
<evidence type="ECO:0000313" key="2">
    <source>
        <dbReference type="Proteomes" id="UP000308652"/>
    </source>
</evidence>
<dbReference type="Proteomes" id="UP000308652">
    <property type="component" value="Unassembled WGS sequence"/>
</dbReference>
<gene>
    <name evidence="1" type="ORF">BDQ12DRAFT_727188</name>
</gene>